<dbReference type="Proteomes" id="UP000694553">
    <property type="component" value="Unassembled WGS sequence"/>
</dbReference>
<dbReference type="Ensembl" id="ENSCMUT00000030780.1">
    <property type="protein sequence ID" value="ENSCMUP00000028947.1"/>
    <property type="gene ID" value="ENSCMUG00000017129.1"/>
</dbReference>
<evidence type="ECO:0000313" key="14">
    <source>
        <dbReference type="Proteomes" id="UP000694553"/>
    </source>
</evidence>
<proteinExistence type="inferred from homology"/>
<dbReference type="AlphaFoldDB" id="A0A8U7NSL7"/>
<evidence type="ECO:0000256" key="1">
    <source>
        <dbReference type="ARBA" id="ARBA00004123"/>
    </source>
</evidence>
<dbReference type="FunFam" id="1.10.10.10:FF:000135">
    <property type="entry name" value="forkhead box protein G1"/>
    <property type="match status" value="1"/>
</dbReference>
<evidence type="ECO:0000256" key="5">
    <source>
        <dbReference type="ARBA" id="ARBA00023159"/>
    </source>
</evidence>
<dbReference type="PROSITE" id="PS50039">
    <property type="entry name" value="FORK_HEAD_3"/>
    <property type="match status" value="1"/>
</dbReference>
<dbReference type="InterPro" id="IPR030456">
    <property type="entry name" value="TF_fork_head_CS_2"/>
</dbReference>
<dbReference type="GO" id="GO:0000981">
    <property type="term" value="F:DNA-binding transcription factor activity, RNA polymerase II-specific"/>
    <property type="evidence" value="ECO:0007669"/>
    <property type="project" value="TreeGrafter"/>
</dbReference>
<dbReference type="InterPro" id="IPR001766">
    <property type="entry name" value="Fork_head_dom"/>
</dbReference>
<evidence type="ECO:0000259" key="12">
    <source>
        <dbReference type="PROSITE" id="PS50039"/>
    </source>
</evidence>
<feature type="compositionally biased region" description="Pro residues" evidence="11">
    <location>
        <begin position="16"/>
        <end position="28"/>
    </location>
</feature>
<dbReference type="InterPro" id="IPR036388">
    <property type="entry name" value="WH-like_DNA-bd_sf"/>
</dbReference>
<evidence type="ECO:0000256" key="3">
    <source>
        <dbReference type="ARBA" id="ARBA00023015"/>
    </source>
</evidence>
<protein>
    <recommendedName>
        <fullName evidence="9">Forkhead box protein G1</fullName>
    </recommendedName>
</protein>
<reference evidence="14" key="1">
    <citation type="submission" date="2019-10" db="EMBL/GenBank/DDBJ databases">
        <title>Corvus moneduloides (New Caledonian crow) genome, bCorMon1, primary haplotype.</title>
        <authorList>
            <person name="Rutz C."/>
            <person name="Fungtammasan C."/>
            <person name="Mountcastle J."/>
            <person name="Formenti G."/>
            <person name="Chow W."/>
            <person name="Howe K."/>
            <person name="Steele M.P."/>
            <person name="Fernandes J."/>
            <person name="Gilbert M.T.P."/>
            <person name="Fedrigo O."/>
            <person name="Jarvis E.D."/>
            <person name="Gemmell N."/>
        </authorList>
    </citation>
    <scope>NUCLEOTIDE SEQUENCE [LARGE SCALE GENOMIC DNA]</scope>
</reference>
<evidence type="ECO:0000256" key="11">
    <source>
        <dbReference type="SAM" id="MobiDB-lite"/>
    </source>
</evidence>
<dbReference type="PANTHER" id="PTHR46805">
    <property type="entry name" value="FORKHEAD BOX PROTEIN J1"/>
    <property type="match status" value="1"/>
</dbReference>
<reference evidence="13" key="2">
    <citation type="submission" date="2025-08" db="UniProtKB">
        <authorList>
            <consortium name="Ensembl"/>
        </authorList>
    </citation>
    <scope>IDENTIFICATION</scope>
</reference>
<dbReference type="CDD" id="cd20023">
    <property type="entry name" value="FH_FOXJ1"/>
    <property type="match status" value="1"/>
</dbReference>
<dbReference type="PROSITE" id="PS00658">
    <property type="entry name" value="FORK_HEAD_2"/>
    <property type="match status" value="1"/>
</dbReference>
<keyword evidence="5" id="KW-0010">Activator</keyword>
<keyword evidence="2" id="KW-0970">Cilium biogenesis/degradation</keyword>
<feature type="region of interest" description="Disordered" evidence="11">
    <location>
        <begin position="12"/>
        <end position="33"/>
    </location>
</feature>
<feature type="region of interest" description="Disordered" evidence="11">
    <location>
        <begin position="212"/>
        <end position="233"/>
    </location>
</feature>
<dbReference type="PROSITE" id="PS00657">
    <property type="entry name" value="FORK_HEAD_1"/>
    <property type="match status" value="1"/>
</dbReference>
<dbReference type="GO" id="GO:0030030">
    <property type="term" value="P:cell projection organization"/>
    <property type="evidence" value="ECO:0007669"/>
    <property type="project" value="UniProtKB-KW"/>
</dbReference>
<comment type="similarity">
    <text evidence="8">Belongs to the FOXJ1 family.</text>
</comment>
<feature type="region of interest" description="Disordered" evidence="11">
    <location>
        <begin position="276"/>
        <end position="315"/>
    </location>
</feature>
<reference evidence="13" key="3">
    <citation type="submission" date="2025-09" db="UniProtKB">
        <authorList>
            <consortium name="Ensembl"/>
        </authorList>
    </citation>
    <scope>IDENTIFICATION</scope>
</reference>
<accession>A0A8U7NSL7</accession>
<dbReference type="Gene3D" id="1.10.10.10">
    <property type="entry name" value="Winged helix-like DNA-binding domain superfamily/Winged helix DNA-binding domain"/>
    <property type="match status" value="1"/>
</dbReference>
<keyword evidence="14" id="KW-1185">Reference proteome</keyword>
<comment type="subcellular location">
    <subcellularLocation>
        <location evidence="1 10">Nucleus</location>
    </subcellularLocation>
</comment>
<evidence type="ECO:0000256" key="7">
    <source>
        <dbReference type="ARBA" id="ARBA00023242"/>
    </source>
</evidence>
<evidence type="ECO:0000256" key="2">
    <source>
        <dbReference type="ARBA" id="ARBA00022794"/>
    </source>
</evidence>
<evidence type="ECO:0000256" key="9">
    <source>
        <dbReference type="ARBA" id="ARBA00034868"/>
    </source>
</evidence>
<feature type="DNA-binding region" description="Fork-head" evidence="10">
    <location>
        <begin position="128"/>
        <end position="231"/>
    </location>
</feature>
<dbReference type="InterPro" id="IPR047513">
    <property type="entry name" value="FOXJ1"/>
</dbReference>
<dbReference type="GO" id="GO:0000978">
    <property type="term" value="F:RNA polymerase II cis-regulatory region sequence-specific DNA binding"/>
    <property type="evidence" value="ECO:0007669"/>
    <property type="project" value="TreeGrafter"/>
</dbReference>
<dbReference type="SUPFAM" id="SSF46785">
    <property type="entry name" value="Winged helix' DNA-binding domain"/>
    <property type="match status" value="1"/>
</dbReference>
<keyword evidence="7 10" id="KW-0539">Nucleus</keyword>
<dbReference type="Pfam" id="PF00250">
    <property type="entry name" value="Forkhead"/>
    <property type="match status" value="1"/>
</dbReference>
<dbReference type="OMA" id="GRGAFWK"/>
<evidence type="ECO:0000313" key="13">
    <source>
        <dbReference type="Ensembl" id="ENSCMUP00000028947.1"/>
    </source>
</evidence>
<dbReference type="InterPro" id="IPR036390">
    <property type="entry name" value="WH_DNA-bd_sf"/>
</dbReference>
<keyword evidence="6" id="KW-0804">Transcription</keyword>
<keyword evidence="4 10" id="KW-0238">DNA-binding</keyword>
<feature type="compositionally biased region" description="Low complexity" evidence="11">
    <location>
        <begin position="92"/>
        <end position="105"/>
    </location>
</feature>
<evidence type="ECO:0000256" key="10">
    <source>
        <dbReference type="PROSITE-ProRule" id="PRU00089"/>
    </source>
</evidence>
<dbReference type="InterPro" id="IPR047512">
    <property type="entry name" value="FH_FOXJ1"/>
</dbReference>
<dbReference type="GO" id="GO:0005634">
    <property type="term" value="C:nucleus"/>
    <property type="evidence" value="ECO:0007669"/>
    <property type="project" value="UniProtKB-SubCell"/>
</dbReference>
<feature type="region of interest" description="Disordered" evidence="11">
    <location>
        <begin position="91"/>
        <end position="121"/>
    </location>
</feature>
<dbReference type="PANTHER" id="PTHR46805:SF1">
    <property type="entry name" value="FORKHEAD BOX PROTEIN J1"/>
    <property type="match status" value="1"/>
</dbReference>
<evidence type="ECO:0000256" key="4">
    <source>
        <dbReference type="ARBA" id="ARBA00023125"/>
    </source>
</evidence>
<dbReference type="InterPro" id="IPR018122">
    <property type="entry name" value="TF_fork_head_CS_1"/>
</dbReference>
<evidence type="ECO:0000256" key="6">
    <source>
        <dbReference type="ARBA" id="ARBA00023163"/>
    </source>
</evidence>
<feature type="domain" description="Fork-head" evidence="12">
    <location>
        <begin position="128"/>
        <end position="231"/>
    </location>
</feature>
<name>A0A8U7NSL7_CORMO</name>
<organism evidence="13 14">
    <name type="scientific">Corvus moneduloides</name>
    <name type="common">New Caledonian crow</name>
    <dbReference type="NCBI Taxonomy" id="1196302"/>
    <lineage>
        <taxon>Eukaryota</taxon>
        <taxon>Metazoa</taxon>
        <taxon>Chordata</taxon>
        <taxon>Craniata</taxon>
        <taxon>Vertebrata</taxon>
        <taxon>Euteleostomi</taxon>
        <taxon>Archelosauria</taxon>
        <taxon>Archosauria</taxon>
        <taxon>Dinosauria</taxon>
        <taxon>Saurischia</taxon>
        <taxon>Theropoda</taxon>
        <taxon>Coelurosauria</taxon>
        <taxon>Aves</taxon>
        <taxon>Neognathae</taxon>
        <taxon>Neoaves</taxon>
        <taxon>Telluraves</taxon>
        <taxon>Australaves</taxon>
        <taxon>Passeriformes</taxon>
        <taxon>Corvoidea</taxon>
        <taxon>Corvidae</taxon>
        <taxon>Corvus</taxon>
    </lineage>
</organism>
<dbReference type="SMART" id="SM00339">
    <property type="entry name" value="FH"/>
    <property type="match status" value="1"/>
</dbReference>
<sequence length="429" mass="46769">AASPASREFCIAPAAQAPPQPGQQPPLPSGRSLSRFFSLSWPKSHAGIAALQPGFAGASTASPARLSRKPEACPGFPLTSEELCQYIDIPHTPTSSSTTTSTVTTRQAVPQPPLPTGDIDYKSNAHVRPPYSYATLICMAMEASKKPKITLAAICKWISDNFCYFRRADPSWQSSIRHNLCINKRFIKVPREKGEPGRGAFWKLHPRYAEQLQSSTSKELPEPASTKRAQQEAQRVLSPATLACSSQSSLEVGAELQQLLQEFEEFESSHSWNPVENEAGQQQQHNQPWPTPLAEVSWLPSSASGPQEEPSELMELKGSTDWEALLDFAPEQGDFSALEHLELPLPTPPGVVHPTAQGQQQVLPEGSPTKLGLDENLMATAFLEAVWHEEMRDSPSDGIPTVQGAENIQASLPEGDAIDWESLAHIGVY</sequence>
<dbReference type="PRINTS" id="PR00053">
    <property type="entry name" value="FORKHEAD"/>
</dbReference>
<keyword evidence="3" id="KW-0805">Transcription regulation</keyword>
<feature type="compositionally biased region" description="Polar residues" evidence="11">
    <location>
        <begin position="276"/>
        <end position="288"/>
    </location>
</feature>
<evidence type="ECO:0000256" key="8">
    <source>
        <dbReference type="ARBA" id="ARBA00034770"/>
    </source>
</evidence>